<dbReference type="Proteomes" id="UP001157017">
    <property type="component" value="Unassembled WGS sequence"/>
</dbReference>
<gene>
    <name evidence="2" type="ORF">GCM10025868_08850</name>
</gene>
<protein>
    <submittedName>
        <fullName evidence="2">Uncharacterized protein</fullName>
    </submittedName>
</protein>
<evidence type="ECO:0000313" key="2">
    <source>
        <dbReference type="EMBL" id="GMA85635.1"/>
    </source>
</evidence>
<reference evidence="3" key="1">
    <citation type="journal article" date="2019" name="Int. J. Syst. Evol. Microbiol.">
        <title>The Global Catalogue of Microorganisms (GCM) 10K type strain sequencing project: providing services to taxonomists for standard genome sequencing and annotation.</title>
        <authorList>
            <consortium name="The Broad Institute Genomics Platform"/>
            <consortium name="The Broad Institute Genome Sequencing Center for Infectious Disease"/>
            <person name="Wu L."/>
            <person name="Ma J."/>
        </authorList>
    </citation>
    <scope>NUCLEOTIDE SEQUENCE [LARGE SCALE GENOMIC DNA]</scope>
    <source>
        <strain evidence="3">NBRC 108730</strain>
    </source>
</reference>
<comment type="caution">
    <text evidence="2">The sequence shown here is derived from an EMBL/GenBank/DDBJ whole genome shotgun (WGS) entry which is preliminary data.</text>
</comment>
<proteinExistence type="predicted"/>
<evidence type="ECO:0000256" key="1">
    <source>
        <dbReference type="SAM" id="MobiDB-lite"/>
    </source>
</evidence>
<sequence length="115" mass="12725">MRVPVSTPAGTRMVRLRRLRTRPSPEHCTQGWAMTVPNPWQVVHGRVVMTLPRKERCTCSICPRPLQTSQRRVPVPGWAPSPPQVGQPTAVSTAISRSVPNTASRRSTCTRMSAS</sequence>
<dbReference type="EMBL" id="BSUZ01000001">
    <property type="protein sequence ID" value="GMA85635.1"/>
    <property type="molecule type" value="Genomic_DNA"/>
</dbReference>
<accession>A0ABQ6JBS8</accession>
<keyword evidence="3" id="KW-1185">Reference proteome</keyword>
<organism evidence="2 3">
    <name type="scientific">Angustibacter aerolatus</name>
    <dbReference type="NCBI Taxonomy" id="1162965"/>
    <lineage>
        <taxon>Bacteria</taxon>
        <taxon>Bacillati</taxon>
        <taxon>Actinomycetota</taxon>
        <taxon>Actinomycetes</taxon>
        <taxon>Kineosporiales</taxon>
        <taxon>Kineosporiaceae</taxon>
    </lineage>
</organism>
<name>A0ABQ6JBS8_9ACTN</name>
<feature type="region of interest" description="Disordered" evidence="1">
    <location>
        <begin position="95"/>
        <end position="115"/>
    </location>
</feature>
<evidence type="ECO:0000313" key="3">
    <source>
        <dbReference type="Proteomes" id="UP001157017"/>
    </source>
</evidence>